<proteinExistence type="predicted"/>
<dbReference type="RefSeq" id="WP_264432805.1">
    <property type="nucleotide sequence ID" value="NZ_CP081495.1"/>
</dbReference>
<evidence type="ECO:0000313" key="1">
    <source>
        <dbReference type="EMBL" id="UYW00738.1"/>
    </source>
</evidence>
<dbReference type="InterPro" id="IPR036514">
    <property type="entry name" value="SGNH_hydro_sf"/>
</dbReference>
<accession>A0ABY6LWL9</accession>
<dbReference type="SUPFAM" id="SSF52266">
    <property type="entry name" value="SGNH hydrolase"/>
    <property type="match status" value="2"/>
</dbReference>
<dbReference type="EMBL" id="CP081495">
    <property type="protein sequence ID" value="UYW00738.1"/>
    <property type="molecule type" value="Genomic_DNA"/>
</dbReference>
<protein>
    <submittedName>
        <fullName evidence="1">G-D-S-L family lipolytic protein</fullName>
    </submittedName>
</protein>
<organism evidence="1 2">
    <name type="scientific">Flavobacterium agricola</name>
    <dbReference type="NCBI Taxonomy" id="2870839"/>
    <lineage>
        <taxon>Bacteria</taxon>
        <taxon>Pseudomonadati</taxon>
        <taxon>Bacteroidota</taxon>
        <taxon>Flavobacteriia</taxon>
        <taxon>Flavobacteriales</taxon>
        <taxon>Flavobacteriaceae</taxon>
        <taxon>Flavobacterium</taxon>
    </lineage>
</organism>
<name>A0ABY6LWL9_9FLAO</name>
<dbReference type="PROSITE" id="PS51257">
    <property type="entry name" value="PROKAR_LIPOPROTEIN"/>
    <property type="match status" value="1"/>
</dbReference>
<keyword evidence="2" id="KW-1185">Reference proteome</keyword>
<gene>
    <name evidence="1" type="ORF">K5I29_09425</name>
</gene>
<dbReference type="Gene3D" id="3.40.50.1110">
    <property type="entry name" value="SGNH hydrolase"/>
    <property type="match status" value="2"/>
</dbReference>
<reference evidence="1" key="1">
    <citation type="submission" date="2021-08" db="EMBL/GenBank/DDBJ databases">
        <title>Flavobacterium sp. strain CC-SYL302.</title>
        <authorList>
            <person name="Lin S.-Y."/>
            <person name="Lee T.-H."/>
            <person name="Young C.-C."/>
        </authorList>
    </citation>
    <scope>NUCLEOTIDE SEQUENCE</scope>
    <source>
        <strain evidence="1">CC-SYL302</strain>
    </source>
</reference>
<evidence type="ECO:0000313" key="2">
    <source>
        <dbReference type="Proteomes" id="UP001163328"/>
    </source>
</evidence>
<sequence length="522" mass="54281">MKSTKYILFSLALATGVISCEPEFKDELSNASYSAGTADFSRYVAVGNSLTSGYMDGAMYRTGQSYSFPNLLAKQFALVGGGEFTQPSYADDVNNVGGIIANGNVIQSPKMIINLKAGGPQVINATPTVTLAPQAKAFNNMGVPGAKSFHLVAPGYGNPAGLPAAANPYFVRMATTPNTTVLADAVSLNPTFFTNWIGSNDVLSYALSGGAGVVRSAAETDPTTWGANDITSTTVFAGAYAAIMDALTANGAKGVVATIPNVTSIPYFTTVPFNPLTATALGQGNPEVGEATINTLNALFVGLNQGLESAQQAKRFTTFSTAAGNPVLIVDETLPDMSAVITAVISQTPYAALAPQLGTLLGKARHATASDLLVLTASSVIGTEQGSLPAPFNAFGVTVPLTDQFVLTPDEQANITTATTSFNQTIRQIAGAKDIPVADMNAIMQQLSTNGIVYSGIKYNANYFSTATVGIVLFSLDGVHPNARGYAFVANEVMKVIEKHYGAKLPEYVPNTFPGATILPTN</sequence>
<dbReference type="Proteomes" id="UP001163328">
    <property type="component" value="Chromosome"/>
</dbReference>